<dbReference type="Gene3D" id="3.30.420.40">
    <property type="match status" value="2"/>
</dbReference>
<dbReference type="InterPro" id="IPR043129">
    <property type="entry name" value="ATPase_NBD"/>
</dbReference>
<evidence type="ECO:0000313" key="4">
    <source>
        <dbReference type="EMBL" id="NMR19279.1"/>
    </source>
</evidence>
<dbReference type="AlphaFoldDB" id="A0A7Y0LWU0"/>
<proteinExistence type="inferred from homology"/>
<reference evidence="4 5" key="1">
    <citation type="submission" date="2020-04" db="EMBL/GenBank/DDBJ databases">
        <title>Sequencing and Assembly of C. fimi.</title>
        <authorList>
            <person name="Ramsey A.R."/>
        </authorList>
    </citation>
    <scope>NUCLEOTIDE SEQUENCE [LARGE SCALE GENOMIC DNA]</scope>
    <source>
        <strain evidence="4 5">SB</strain>
    </source>
</reference>
<evidence type="ECO:0000256" key="1">
    <source>
        <dbReference type="ARBA" id="ARBA00006479"/>
    </source>
</evidence>
<feature type="compositionally biased region" description="Low complexity" evidence="2">
    <location>
        <begin position="23"/>
        <end position="37"/>
    </location>
</feature>
<dbReference type="InterPro" id="IPR000600">
    <property type="entry name" value="ROK"/>
</dbReference>
<dbReference type="GO" id="GO:0003700">
    <property type="term" value="F:DNA-binding transcription factor activity"/>
    <property type="evidence" value="ECO:0007669"/>
    <property type="project" value="InterPro"/>
</dbReference>
<dbReference type="Pfam" id="PF12802">
    <property type="entry name" value="MarR_2"/>
    <property type="match status" value="1"/>
</dbReference>
<evidence type="ECO:0000313" key="5">
    <source>
        <dbReference type="Proteomes" id="UP000562124"/>
    </source>
</evidence>
<name>A0A7Y0LWU0_CELFI</name>
<dbReference type="Pfam" id="PF00480">
    <property type="entry name" value="ROK"/>
    <property type="match status" value="1"/>
</dbReference>
<accession>A0A7Y0LWU0</accession>
<keyword evidence="5" id="KW-1185">Reference proteome</keyword>
<feature type="domain" description="HTH marR-type" evidence="3">
    <location>
        <begin position="52"/>
        <end position="91"/>
    </location>
</feature>
<dbReference type="PANTHER" id="PTHR18964:SF149">
    <property type="entry name" value="BIFUNCTIONAL UDP-N-ACETYLGLUCOSAMINE 2-EPIMERASE_N-ACETYLMANNOSAMINE KINASE"/>
    <property type="match status" value="1"/>
</dbReference>
<comment type="caution">
    <text evidence="4">The sequence shown here is derived from an EMBL/GenBank/DDBJ whole genome shotgun (WGS) entry which is preliminary data.</text>
</comment>
<dbReference type="PANTHER" id="PTHR18964">
    <property type="entry name" value="ROK (REPRESSOR, ORF, KINASE) FAMILY"/>
    <property type="match status" value="1"/>
</dbReference>
<gene>
    <name evidence="4" type="ORF">HIR71_03450</name>
</gene>
<dbReference type="Proteomes" id="UP000562124">
    <property type="component" value="Unassembled WGS sequence"/>
</dbReference>
<organism evidence="4 5">
    <name type="scientific">Cellulomonas fimi</name>
    <dbReference type="NCBI Taxonomy" id="1708"/>
    <lineage>
        <taxon>Bacteria</taxon>
        <taxon>Bacillati</taxon>
        <taxon>Actinomycetota</taxon>
        <taxon>Actinomycetes</taxon>
        <taxon>Micrococcales</taxon>
        <taxon>Cellulomonadaceae</taxon>
        <taxon>Cellulomonas</taxon>
    </lineage>
</organism>
<evidence type="ECO:0000256" key="2">
    <source>
        <dbReference type="SAM" id="MobiDB-lite"/>
    </source>
</evidence>
<comment type="similarity">
    <text evidence="1">Belongs to the ROK (NagC/XylR) family.</text>
</comment>
<dbReference type="InterPro" id="IPR036388">
    <property type="entry name" value="WH-like_DNA-bd_sf"/>
</dbReference>
<dbReference type="SUPFAM" id="SSF46785">
    <property type="entry name" value="Winged helix' DNA-binding domain"/>
    <property type="match status" value="1"/>
</dbReference>
<dbReference type="InterPro" id="IPR000835">
    <property type="entry name" value="HTH_MarR-typ"/>
</dbReference>
<dbReference type="InterPro" id="IPR036390">
    <property type="entry name" value="WH_DNA-bd_sf"/>
</dbReference>
<dbReference type="EMBL" id="JABCJJ010000003">
    <property type="protein sequence ID" value="NMR19279.1"/>
    <property type="molecule type" value="Genomic_DNA"/>
</dbReference>
<dbReference type="CDD" id="cd24076">
    <property type="entry name" value="ASKHA_ATPase_ROK_BsXylR-like"/>
    <property type="match status" value="1"/>
</dbReference>
<evidence type="ECO:0000259" key="3">
    <source>
        <dbReference type="Pfam" id="PF12802"/>
    </source>
</evidence>
<protein>
    <submittedName>
        <fullName evidence="4">ROK family transcriptional regulator</fullName>
    </submittedName>
</protein>
<feature type="region of interest" description="Disordered" evidence="2">
    <location>
        <begin position="1"/>
        <end position="38"/>
    </location>
</feature>
<dbReference type="SUPFAM" id="SSF53067">
    <property type="entry name" value="Actin-like ATPase domain"/>
    <property type="match status" value="2"/>
</dbReference>
<sequence>MRSDDGRPRAATAVRLGGTPVDAPWRGAAPARAAPARQGSLREHNLQVVLARVVDADPPPSRADIAAATGLTRSAVSALVDRLITAGLVAELAPVPPQRAGRPAVPLVPARRAFAALGAEVNVDYVGVLALDLAGDVLARRQVWGDFRGSDPVTVLARLAAVVEELLAELVAEPAPGGPPRIAGMGLALPGLVDRVTGPLRLAPNLGWRDVDVVAILGTHAPLTGIAIGLANEANLAARAEARTAGADRSFLYVSGEVGIGAAIVLDGEVFFGQHGWSGELGHTVVDPAGPRCSCGSTGCLEQYAGKDALLRSAGLDVALPIEALRAAAHAGDPGAVAALATGGRALGIAIANFVNLVDVEQIVLGGIYAPLVDHLAPLVTEELGTRVLAAPWKQAGVRAARSRQDAAMTGAALTVLSTILTDPAAWVPFDAPPPELG</sequence>
<dbReference type="RefSeq" id="WP_169323451.1">
    <property type="nucleotide sequence ID" value="NZ_JABCJJ010000003.1"/>
</dbReference>
<dbReference type="Gene3D" id="1.10.10.10">
    <property type="entry name" value="Winged helix-like DNA-binding domain superfamily/Winged helix DNA-binding domain"/>
    <property type="match status" value="1"/>
</dbReference>